<sequence>MSSADSRWATANAESPRSNNAQDRSRTQSARNGRRPDNSFNSRDTFAQRPFHATDKANFAKLPQRYGRGNFRSSQDTSNNRYDRPGMDALASQMQGLHTSDPSSGMKKSKRNWDAEHANLKRGGVQEAPLISRTTDKEDNLLLTTKGQHEMWQHIQNKIANMSTGDEREAMGYKDIIDQEELGKIIELFRKLREAIFATRWSNNDFNFSIQVFELSSTYCALAGNMGELLKSLKGLTQELYPLAEPLNIQLPNRPHYTALYILYHVCYTHSLSKAVPYLQPMKSHPHLEYANAVMHSVLHTNYCRWFRLYKQSPSSTYTTLLDSCLPYMQERAIKIFATSYYNISLNWAKTTVCMTGDDQSVLEKIREWSGGRIDRIDENQTIWFKRRNKTRV</sequence>
<evidence type="ECO:0000256" key="1">
    <source>
        <dbReference type="SAM" id="MobiDB-lite"/>
    </source>
</evidence>
<reference evidence="3" key="1">
    <citation type="submission" date="2020-12" db="EMBL/GenBank/DDBJ databases">
        <title>Metabolic potential, ecology and presence of endohyphal bacteria is reflected in genomic diversity of Mucoromycotina.</title>
        <authorList>
            <person name="Muszewska A."/>
            <person name="Okrasinska A."/>
            <person name="Steczkiewicz K."/>
            <person name="Drgas O."/>
            <person name="Orlowska M."/>
            <person name="Perlinska-Lenart U."/>
            <person name="Aleksandrzak-Piekarczyk T."/>
            <person name="Szatraj K."/>
            <person name="Zielenkiewicz U."/>
            <person name="Pilsyk S."/>
            <person name="Malc E."/>
            <person name="Mieczkowski P."/>
            <person name="Kruszewska J.S."/>
            <person name="Biernat P."/>
            <person name="Pawlowska J."/>
        </authorList>
    </citation>
    <scope>NUCLEOTIDE SEQUENCE</scope>
    <source>
        <strain evidence="3">WA0000067209</strain>
    </source>
</reference>
<comment type="caution">
    <text evidence="3">The sequence shown here is derived from an EMBL/GenBank/DDBJ whole genome shotgun (WGS) entry which is preliminary data.</text>
</comment>
<evidence type="ECO:0000313" key="3">
    <source>
        <dbReference type="EMBL" id="KAG2184613.1"/>
    </source>
</evidence>
<feature type="compositionally biased region" description="Polar residues" evidence="1">
    <location>
        <begin position="12"/>
        <end position="31"/>
    </location>
</feature>
<dbReference type="Gene3D" id="1.25.40.990">
    <property type="match status" value="1"/>
</dbReference>
<proteinExistence type="predicted"/>
<dbReference type="Pfam" id="PF03399">
    <property type="entry name" value="SAC3_GANP"/>
    <property type="match status" value="1"/>
</dbReference>
<dbReference type="Proteomes" id="UP000654370">
    <property type="component" value="Unassembled WGS sequence"/>
</dbReference>
<feature type="region of interest" description="Disordered" evidence="1">
    <location>
        <begin position="1"/>
        <end position="86"/>
    </location>
</feature>
<feature type="compositionally biased region" description="Polar residues" evidence="1">
    <location>
        <begin position="71"/>
        <end position="80"/>
    </location>
</feature>
<dbReference type="InterPro" id="IPR005062">
    <property type="entry name" value="SAC3/GANP/THP3_conserved"/>
</dbReference>
<keyword evidence="4" id="KW-1185">Reference proteome</keyword>
<evidence type="ECO:0000259" key="2">
    <source>
        <dbReference type="Pfam" id="PF03399"/>
    </source>
</evidence>
<feature type="domain" description="SAC3/GANP/THP3 conserved" evidence="2">
    <location>
        <begin position="226"/>
        <end position="343"/>
    </location>
</feature>
<accession>A0A8H7ULX6</accession>
<gene>
    <name evidence="3" type="ORF">INT43_000522</name>
</gene>
<dbReference type="AlphaFoldDB" id="A0A8H7ULX6"/>
<evidence type="ECO:0000313" key="4">
    <source>
        <dbReference type="Proteomes" id="UP000654370"/>
    </source>
</evidence>
<dbReference type="OrthoDB" id="2440200at2759"/>
<dbReference type="PANTHER" id="PTHR39398:SF1">
    <property type="entry name" value="CSN8_PSMD8_EIF3K DOMAIN-CONTAINING PROTEIN"/>
    <property type="match status" value="1"/>
</dbReference>
<protein>
    <recommendedName>
        <fullName evidence="2">SAC3/GANP/THP3 conserved domain-containing protein</fullName>
    </recommendedName>
</protein>
<name>A0A8H7ULX6_MORIS</name>
<organism evidence="3 4">
    <name type="scientific">Mortierella isabellina</name>
    <name type="common">Filamentous fungus</name>
    <name type="synonym">Umbelopsis isabellina</name>
    <dbReference type="NCBI Taxonomy" id="91625"/>
    <lineage>
        <taxon>Eukaryota</taxon>
        <taxon>Fungi</taxon>
        <taxon>Fungi incertae sedis</taxon>
        <taxon>Mucoromycota</taxon>
        <taxon>Mucoromycotina</taxon>
        <taxon>Umbelopsidomycetes</taxon>
        <taxon>Umbelopsidales</taxon>
        <taxon>Umbelopsidaceae</taxon>
        <taxon>Umbelopsis</taxon>
    </lineage>
</organism>
<dbReference type="EMBL" id="JAEPQZ010000002">
    <property type="protein sequence ID" value="KAG2184613.1"/>
    <property type="molecule type" value="Genomic_DNA"/>
</dbReference>
<dbReference type="PANTHER" id="PTHR39398">
    <property type="entry name" value="YALI0F14311P"/>
    <property type="match status" value="1"/>
</dbReference>